<evidence type="ECO:0000313" key="3">
    <source>
        <dbReference type="Proteomes" id="UP000249590"/>
    </source>
</evidence>
<dbReference type="GO" id="GO:0043565">
    <property type="term" value="F:sequence-specific DNA binding"/>
    <property type="evidence" value="ECO:0007669"/>
    <property type="project" value="InterPro"/>
</dbReference>
<dbReference type="Pfam" id="PF08299">
    <property type="entry name" value="Bac_DnaA_C"/>
    <property type="match status" value="1"/>
</dbReference>
<feature type="domain" description="Chromosomal replication initiator DnaA C-terminal" evidence="1">
    <location>
        <begin position="25"/>
        <end position="95"/>
    </location>
</feature>
<dbReference type="GO" id="GO:0006270">
    <property type="term" value="P:DNA replication initiation"/>
    <property type="evidence" value="ECO:0007669"/>
    <property type="project" value="InterPro"/>
</dbReference>
<organism evidence="2 3">
    <name type="scientific">Acuticoccus sediminis</name>
    <dbReference type="NCBI Taxonomy" id="2184697"/>
    <lineage>
        <taxon>Bacteria</taxon>
        <taxon>Pseudomonadati</taxon>
        <taxon>Pseudomonadota</taxon>
        <taxon>Alphaproteobacteria</taxon>
        <taxon>Hyphomicrobiales</taxon>
        <taxon>Amorphaceae</taxon>
        <taxon>Acuticoccus</taxon>
    </lineage>
</organism>
<evidence type="ECO:0000313" key="2">
    <source>
        <dbReference type="EMBL" id="RAI00914.1"/>
    </source>
</evidence>
<dbReference type="CDD" id="cd06571">
    <property type="entry name" value="Bac_DnaA_C"/>
    <property type="match status" value="1"/>
</dbReference>
<evidence type="ECO:0000259" key="1">
    <source>
        <dbReference type="SMART" id="SM00760"/>
    </source>
</evidence>
<dbReference type="EMBL" id="QHHQ01000003">
    <property type="protein sequence ID" value="RAI00914.1"/>
    <property type="molecule type" value="Genomic_DNA"/>
</dbReference>
<dbReference type="AlphaFoldDB" id="A0A8B2NTV9"/>
<dbReference type="GO" id="GO:0006275">
    <property type="term" value="P:regulation of DNA replication"/>
    <property type="evidence" value="ECO:0007669"/>
    <property type="project" value="InterPro"/>
</dbReference>
<dbReference type="SUPFAM" id="SSF48295">
    <property type="entry name" value="TrpR-like"/>
    <property type="match status" value="1"/>
</dbReference>
<keyword evidence="3" id="KW-1185">Reference proteome</keyword>
<dbReference type="SMART" id="SM00760">
    <property type="entry name" value="Bac_DnaA_C"/>
    <property type="match status" value="1"/>
</dbReference>
<gene>
    <name evidence="2" type="ORF">DLJ53_16940</name>
</gene>
<sequence length="134" mass="15130">MQTHELAVIETQPLGYRRRSIDRRTVRSMIEVTVAAALNLPVDELGAKTRRTAPVAFARQISMYCAHVTFGWSLTEAGAVFCRDRTTAAHACRVVEDRRDCPHIDAIVSTVEEQLHSWLTAMEFCRKTVEANLE</sequence>
<proteinExistence type="predicted"/>
<dbReference type="GO" id="GO:0005524">
    <property type="term" value="F:ATP binding"/>
    <property type="evidence" value="ECO:0007669"/>
    <property type="project" value="InterPro"/>
</dbReference>
<comment type="caution">
    <text evidence="2">The sequence shown here is derived from an EMBL/GenBank/DDBJ whole genome shotgun (WGS) entry which is preliminary data.</text>
</comment>
<protein>
    <submittedName>
        <fullName evidence="2">Chromosomal replication initiator DnaA</fullName>
    </submittedName>
</protein>
<name>A0A8B2NTV9_9HYPH</name>
<reference evidence="2 3" key="1">
    <citation type="submission" date="2018-05" db="EMBL/GenBank/DDBJ databases">
        <title>Acuticoccus sediminis sp. nov., isolated from deep-sea sediment of Indian Ocean.</title>
        <authorList>
            <person name="Liu X."/>
            <person name="Lai Q."/>
            <person name="Du Y."/>
            <person name="Sun F."/>
            <person name="Zhang X."/>
            <person name="Wang S."/>
            <person name="Shao Z."/>
        </authorList>
    </citation>
    <scope>NUCLEOTIDE SEQUENCE [LARGE SCALE GENOMIC DNA]</scope>
    <source>
        <strain evidence="2 3">PTG4-2</strain>
    </source>
</reference>
<accession>A0A8B2NTV9</accession>
<dbReference type="InterPro" id="IPR013159">
    <property type="entry name" value="DnaA_C"/>
</dbReference>
<dbReference type="Gene3D" id="1.10.1750.10">
    <property type="match status" value="1"/>
</dbReference>
<dbReference type="Proteomes" id="UP000249590">
    <property type="component" value="Unassembled WGS sequence"/>
</dbReference>
<dbReference type="OrthoDB" id="8480222at2"/>
<dbReference type="InterPro" id="IPR010921">
    <property type="entry name" value="Trp_repressor/repl_initiator"/>
</dbReference>